<dbReference type="CDD" id="cd06558">
    <property type="entry name" value="crotonase-like"/>
    <property type="match status" value="1"/>
</dbReference>
<dbReference type="EMBL" id="UINC01152656">
    <property type="protein sequence ID" value="SVD46953.1"/>
    <property type="molecule type" value="Genomic_DNA"/>
</dbReference>
<dbReference type="Gene3D" id="3.90.226.10">
    <property type="entry name" value="2-enoyl-CoA Hydratase, Chain A, domain 1"/>
    <property type="match status" value="1"/>
</dbReference>
<dbReference type="PROSITE" id="PS00166">
    <property type="entry name" value="ENOYL_COA_HYDRATASE"/>
    <property type="match status" value="1"/>
</dbReference>
<dbReference type="AlphaFoldDB" id="A0A382VKD7"/>
<evidence type="ECO:0008006" key="3">
    <source>
        <dbReference type="Google" id="ProtNLM"/>
    </source>
</evidence>
<evidence type="ECO:0000313" key="2">
    <source>
        <dbReference type="EMBL" id="SVD46953.1"/>
    </source>
</evidence>
<organism evidence="2">
    <name type="scientific">marine metagenome</name>
    <dbReference type="NCBI Taxonomy" id="408172"/>
    <lineage>
        <taxon>unclassified sequences</taxon>
        <taxon>metagenomes</taxon>
        <taxon>ecological metagenomes</taxon>
    </lineage>
</organism>
<name>A0A382VKD7_9ZZZZ</name>
<gene>
    <name evidence="2" type="ORF">METZ01_LOCUS399807</name>
</gene>
<sequence>MDGPVAIVRFTNPPDGFMDGKTVPEITAMLDQLGEDEGVRAIILTGGLPDVFIRHYSVVELEARAREQRAAGMSYNLIQPIPERQLHADFRRIEDSPKPFIAAINGTAMGGGFEMALRCDFRIAQDGPYSLGLPEINIGILPGAGGTQRLSRIIGQAKTLELTLLGKTLSPREAAEYGLVTECCVGSALDRALEIGHELARKSPHAVAYIKHLVRRSELVSPMDGLAAERTLFAD</sequence>
<dbReference type="InterPro" id="IPR029045">
    <property type="entry name" value="ClpP/crotonase-like_dom_sf"/>
</dbReference>
<feature type="non-terminal residue" evidence="2">
    <location>
        <position position="235"/>
    </location>
</feature>
<dbReference type="Pfam" id="PF00378">
    <property type="entry name" value="ECH_1"/>
    <property type="match status" value="1"/>
</dbReference>
<dbReference type="InterPro" id="IPR001753">
    <property type="entry name" value="Enoyl-CoA_hydra/iso"/>
</dbReference>
<dbReference type="GO" id="GO:0003824">
    <property type="term" value="F:catalytic activity"/>
    <property type="evidence" value="ECO:0007669"/>
    <property type="project" value="InterPro"/>
</dbReference>
<evidence type="ECO:0000256" key="1">
    <source>
        <dbReference type="ARBA" id="ARBA00005254"/>
    </source>
</evidence>
<comment type="similarity">
    <text evidence="1">Belongs to the enoyl-CoA hydratase/isomerase family.</text>
</comment>
<protein>
    <recommendedName>
        <fullName evidence="3">Enoyl-CoA hydratase</fullName>
    </recommendedName>
</protein>
<dbReference type="PANTHER" id="PTHR11941:SF54">
    <property type="entry name" value="ENOYL-COA HYDRATASE, MITOCHONDRIAL"/>
    <property type="match status" value="1"/>
</dbReference>
<dbReference type="GO" id="GO:0006635">
    <property type="term" value="P:fatty acid beta-oxidation"/>
    <property type="evidence" value="ECO:0007669"/>
    <property type="project" value="TreeGrafter"/>
</dbReference>
<dbReference type="PANTHER" id="PTHR11941">
    <property type="entry name" value="ENOYL-COA HYDRATASE-RELATED"/>
    <property type="match status" value="1"/>
</dbReference>
<dbReference type="InterPro" id="IPR018376">
    <property type="entry name" value="Enoyl-CoA_hyd/isom_CS"/>
</dbReference>
<accession>A0A382VKD7</accession>
<dbReference type="SUPFAM" id="SSF52096">
    <property type="entry name" value="ClpP/crotonase"/>
    <property type="match status" value="1"/>
</dbReference>
<reference evidence="2" key="1">
    <citation type="submission" date="2018-05" db="EMBL/GenBank/DDBJ databases">
        <authorList>
            <person name="Lanie J.A."/>
            <person name="Ng W.-L."/>
            <person name="Kazmierczak K.M."/>
            <person name="Andrzejewski T.M."/>
            <person name="Davidsen T.M."/>
            <person name="Wayne K.J."/>
            <person name="Tettelin H."/>
            <person name="Glass J.I."/>
            <person name="Rusch D."/>
            <person name="Podicherti R."/>
            <person name="Tsui H.-C.T."/>
            <person name="Winkler M.E."/>
        </authorList>
    </citation>
    <scope>NUCLEOTIDE SEQUENCE</scope>
</reference>
<proteinExistence type="inferred from homology"/>